<name>A0A7D9HCW3_PARCT</name>
<evidence type="ECO:0000313" key="2">
    <source>
        <dbReference type="Proteomes" id="UP001152795"/>
    </source>
</evidence>
<dbReference type="AlphaFoldDB" id="A0A7D9HCW3"/>
<protein>
    <submittedName>
        <fullName evidence="1">Uncharacterized protein</fullName>
    </submittedName>
</protein>
<accession>A0A7D9HCW3</accession>
<dbReference type="OrthoDB" id="5980874at2759"/>
<dbReference type="PANTHER" id="PTHR33361:SF2">
    <property type="entry name" value="DUF885 DOMAIN-CONTAINING PROTEIN"/>
    <property type="match status" value="1"/>
</dbReference>
<evidence type="ECO:0000313" key="1">
    <source>
        <dbReference type="EMBL" id="CAB3980443.1"/>
    </source>
</evidence>
<comment type="caution">
    <text evidence="1">The sequence shown here is derived from an EMBL/GenBank/DDBJ whole genome shotgun (WGS) entry which is preliminary data.</text>
</comment>
<dbReference type="PANTHER" id="PTHR33361">
    <property type="entry name" value="GLR0591 PROTEIN"/>
    <property type="match status" value="1"/>
</dbReference>
<dbReference type="Pfam" id="PF05960">
    <property type="entry name" value="DUF885"/>
    <property type="match status" value="1"/>
</dbReference>
<reference evidence="1" key="1">
    <citation type="submission" date="2020-04" db="EMBL/GenBank/DDBJ databases">
        <authorList>
            <person name="Alioto T."/>
            <person name="Alioto T."/>
            <person name="Gomez Garrido J."/>
        </authorList>
    </citation>
    <scope>NUCLEOTIDE SEQUENCE</scope>
    <source>
        <strain evidence="1">A484AB</strain>
    </source>
</reference>
<dbReference type="EMBL" id="CACRXK020000291">
    <property type="protein sequence ID" value="CAB3980443.1"/>
    <property type="molecule type" value="Genomic_DNA"/>
</dbReference>
<proteinExistence type="predicted"/>
<keyword evidence="2" id="KW-1185">Reference proteome</keyword>
<dbReference type="InterPro" id="IPR010281">
    <property type="entry name" value="DUF885"/>
</dbReference>
<sequence length="739" mass="84522">METYSSREALDSVEKDTIEKDKKIINESPKKKSIVLLSIFLCVVGAGALTATTAFLLTKHDTSSSQCEQAKNQQNQKARKLYEKIKRKYNDLHPDPLLENGDGGLTIQPSYLNFTPSLYKARTQTAKDLLKELETLEKGLTLSKEENMTFELFRRFLMNTFGAPYENNYEIGDWLLGPNIYCWQESCVLLSSLNIALKAIKPKAVTDIELMVDFIKKCSEGYKQRIENLKNGIAAGIVLPDVACRAGLQNFKRVHVHVAKNGAQGIFQESGIDGLLDSSILESITEEEKLKWNNKYNVSITQYLRDCMVNYVGKSLSDFLRYLEDDYSTHCPPSDISSGFASLPLPYVYTNGVPDLSKPTTGRLPGGEKFNGSTAYLILLSHFTTYDITPQKVDKLADEKLKELFPKVVEIAIARTKDKNESKAIKKFRSQLESDDFFYTVENENYYSELYMKCYDEKTAKIFCPQRWKAMTRWLQSAEANVNRLQKKVQLAFYVKGDKRILPVCKVNVGFDFSPANPYHSYSEGNVNCRQLAQIHIPFFLERPGPKYEEITVMAHESYPGHHLEVQGVKEHFPTNCDKLREWVLGKNYFAAFSEGWATYIEKDVVDLDMKLYSENDIQIYGMLKHQILAALRAKVDVGVHYLGMKRREAVSLYEKYALDISDGIQKEITRLQSGPGQGSAYMVGETKFSEYRMKTQAKLGKKFDIRDFHYEILRNGELPMLYLGKQIDEYIEKKLNED</sequence>
<gene>
    <name evidence="1" type="ORF">PACLA_8A051484</name>
</gene>
<dbReference type="Proteomes" id="UP001152795">
    <property type="component" value="Unassembled WGS sequence"/>
</dbReference>
<organism evidence="1 2">
    <name type="scientific">Paramuricea clavata</name>
    <name type="common">Red gorgonian</name>
    <name type="synonym">Violescent sea-whip</name>
    <dbReference type="NCBI Taxonomy" id="317549"/>
    <lineage>
        <taxon>Eukaryota</taxon>
        <taxon>Metazoa</taxon>
        <taxon>Cnidaria</taxon>
        <taxon>Anthozoa</taxon>
        <taxon>Octocorallia</taxon>
        <taxon>Malacalcyonacea</taxon>
        <taxon>Plexauridae</taxon>
        <taxon>Paramuricea</taxon>
    </lineage>
</organism>